<accession>A0AA39D8D6</accession>
<comment type="subcellular location">
    <subcellularLocation>
        <location evidence="2">Cytoplasm</location>
    </subcellularLocation>
    <subcellularLocation>
        <location evidence="1">Nucleus</location>
    </subcellularLocation>
</comment>
<evidence type="ECO:0000256" key="3">
    <source>
        <dbReference type="ARBA" id="ARBA00011982"/>
    </source>
</evidence>
<dbReference type="GO" id="GO:0050832">
    <property type="term" value="P:defense response to fungus"/>
    <property type="evidence" value="ECO:0007669"/>
    <property type="project" value="UniProtKB-ARBA"/>
</dbReference>
<evidence type="ECO:0000256" key="5">
    <source>
        <dbReference type="ARBA" id="ARBA00022614"/>
    </source>
</evidence>
<gene>
    <name evidence="15" type="ORF">PVL29_024532</name>
</gene>
<dbReference type="FunFam" id="1.10.8.430:FF:000002">
    <property type="entry name" value="Disease resistance protein (TIR-NBS-LRR class)"/>
    <property type="match status" value="1"/>
</dbReference>
<evidence type="ECO:0000256" key="10">
    <source>
        <dbReference type="ARBA" id="ARBA00023242"/>
    </source>
</evidence>
<dbReference type="Gene3D" id="3.80.10.10">
    <property type="entry name" value="Ribonuclease Inhibitor"/>
    <property type="match status" value="2"/>
</dbReference>
<keyword evidence="16" id="KW-1185">Reference proteome</keyword>
<dbReference type="InterPro" id="IPR044974">
    <property type="entry name" value="Disease_R_plants"/>
</dbReference>
<dbReference type="SUPFAM" id="SSF52200">
    <property type="entry name" value="Toll/Interleukin receptor TIR domain"/>
    <property type="match status" value="1"/>
</dbReference>
<dbReference type="InterPro" id="IPR027417">
    <property type="entry name" value="P-loop_NTPase"/>
</dbReference>
<dbReference type="SUPFAM" id="SSF46785">
    <property type="entry name" value="Winged helix' DNA-binding domain"/>
    <property type="match status" value="1"/>
</dbReference>
<keyword evidence="4" id="KW-0963">Cytoplasm</keyword>
<dbReference type="Gene3D" id="3.40.50.10140">
    <property type="entry name" value="Toll/interleukin-1 receptor homology (TIR) domain"/>
    <property type="match status" value="1"/>
</dbReference>
<evidence type="ECO:0000313" key="15">
    <source>
        <dbReference type="EMBL" id="KAJ9675653.1"/>
    </source>
</evidence>
<comment type="similarity">
    <text evidence="12">Belongs to the disease resistance TIR-NB-LRR family.</text>
</comment>
<dbReference type="SUPFAM" id="SSF52540">
    <property type="entry name" value="P-loop containing nucleoside triphosphate hydrolases"/>
    <property type="match status" value="1"/>
</dbReference>
<dbReference type="InterPro" id="IPR000157">
    <property type="entry name" value="TIR_dom"/>
</dbReference>
<dbReference type="InterPro" id="IPR035897">
    <property type="entry name" value="Toll_tir_struct_dom_sf"/>
</dbReference>
<reference evidence="15 16" key="1">
    <citation type="journal article" date="2023" name="BMC Biotechnol.">
        <title>Vitis rotundifolia cv Carlos genome sequencing.</title>
        <authorList>
            <person name="Huff M."/>
            <person name="Hulse-Kemp A."/>
            <person name="Scheffler B."/>
            <person name="Youngblood R."/>
            <person name="Simpson S."/>
            <person name="Babiker E."/>
            <person name="Staton M."/>
        </authorList>
    </citation>
    <scope>NUCLEOTIDE SEQUENCE [LARGE SCALE GENOMIC DNA]</scope>
    <source>
        <tissue evidence="15">Leaf</tissue>
    </source>
</reference>
<dbReference type="AlphaFoldDB" id="A0AA39D8D6"/>
<dbReference type="PROSITE" id="PS51450">
    <property type="entry name" value="LRR"/>
    <property type="match status" value="1"/>
</dbReference>
<dbReference type="GO" id="GO:0061809">
    <property type="term" value="F:NAD+ nucleosidase activity, cyclic ADP-ribose generating"/>
    <property type="evidence" value="ECO:0007669"/>
    <property type="project" value="UniProtKB-EC"/>
</dbReference>
<dbReference type="EMBL" id="JARBHA010000018">
    <property type="protein sequence ID" value="KAJ9675653.1"/>
    <property type="molecule type" value="Genomic_DNA"/>
</dbReference>
<name>A0AA39D8D6_VITRO</name>
<dbReference type="PANTHER" id="PTHR11017">
    <property type="entry name" value="LEUCINE-RICH REPEAT-CONTAINING PROTEIN"/>
    <property type="match status" value="1"/>
</dbReference>
<evidence type="ECO:0000256" key="12">
    <source>
        <dbReference type="ARBA" id="ARBA00061488"/>
    </source>
</evidence>
<dbReference type="InterPro" id="IPR001611">
    <property type="entry name" value="Leu-rich_rpt"/>
</dbReference>
<keyword evidence="5" id="KW-0433">Leucine-rich repeat</keyword>
<dbReference type="PANTHER" id="PTHR11017:SF570">
    <property type="entry name" value="DISEASE RESISTANCE PROTEIN (TIR-NBS CLASS)-RELATED"/>
    <property type="match status" value="1"/>
</dbReference>
<dbReference type="Pfam" id="PF00931">
    <property type="entry name" value="NB-ARC"/>
    <property type="match status" value="1"/>
</dbReference>
<evidence type="ECO:0000256" key="9">
    <source>
        <dbReference type="ARBA" id="ARBA00023027"/>
    </source>
</evidence>
<dbReference type="Gene3D" id="3.40.50.300">
    <property type="entry name" value="P-loop containing nucleotide triphosphate hydrolases"/>
    <property type="match status" value="1"/>
</dbReference>
<evidence type="ECO:0000256" key="6">
    <source>
        <dbReference type="ARBA" id="ARBA00022737"/>
    </source>
</evidence>
<dbReference type="SMART" id="SM00255">
    <property type="entry name" value="TIR"/>
    <property type="match status" value="1"/>
</dbReference>
<dbReference type="Proteomes" id="UP001168098">
    <property type="component" value="Unassembled WGS sequence"/>
</dbReference>
<dbReference type="SMART" id="SM00369">
    <property type="entry name" value="LRR_TYP"/>
    <property type="match status" value="3"/>
</dbReference>
<evidence type="ECO:0000256" key="13">
    <source>
        <dbReference type="SAM" id="MobiDB-lite"/>
    </source>
</evidence>
<dbReference type="InterPro" id="IPR002182">
    <property type="entry name" value="NB-ARC"/>
</dbReference>
<proteinExistence type="inferred from homology"/>
<organism evidence="15 16">
    <name type="scientific">Vitis rotundifolia</name>
    <name type="common">Muscadine grape</name>
    <dbReference type="NCBI Taxonomy" id="103349"/>
    <lineage>
        <taxon>Eukaryota</taxon>
        <taxon>Viridiplantae</taxon>
        <taxon>Streptophyta</taxon>
        <taxon>Embryophyta</taxon>
        <taxon>Tracheophyta</taxon>
        <taxon>Spermatophyta</taxon>
        <taxon>Magnoliopsida</taxon>
        <taxon>eudicotyledons</taxon>
        <taxon>Gunneridae</taxon>
        <taxon>Pentapetalae</taxon>
        <taxon>rosids</taxon>
        <taxon>Vitales</taxon>
        <taxon>Vitaceae</taxon>
        <taxon>Viteae</taxon>
        <taxon>Vitis</taxon>
    </lineage>
</organism>
<evidence type="ECO:0000256" key="4">
    <source>
        <dbReference type="ARBA" id="ARBA00022490"/>
    </source>
</evidence>
<dbReference type="Pfam" id="PF20160">
    <property type="entry name" value="C-JID"/>
    <property type="match status" value="1"/>
</dbReference>
<evidence type="ECO:0000256" key="11">
    <source>
        <dbReference type="ARBA" id="ARBA00047304"/>
    </source>
</evidence>
<keyword evidence="6" id="KW-0677">Repeat</keyword>
<dbReference type="FunFam" id="3.40.50.10140:FF:000007">
    <property type="entry name" value="Disease resistance protein (TIR-NBS-LRR class)"/>
    <property type="match status" value="1"/>
</dbReference>
<dbReference type="InterPro" id="IPR036390">
    <property type="entry name" value="WH_DNA-bd_sf"/>
</dbReference>
<dbReference type="Pfam" id="PF23598">
    <property type="entry name" value="LRR_14"/>
    <property type="match status" value="1"/>
</dbReference>
<dbReference type="InterPro" id="IPR042197">
    <property type="entry name" value="Apaf_helical"/>
</dbReference>
<dbReference type="GO" id="GO:0005634">
    <property type="term" value="C:nucleus"/>
    <property type="evidence" value="ECO:0007669"/>
    <property type="project" value="UniProtKB-SubCell"/>
</dbReference>
<feature type="region of interest" description="Disordered" evidence="13">
    <location>
        <begin position="1057"/>
        <end position="1104"/>
    </location>
</feature>
<evidence type="ECO:0000313" key="16">
    <source>
        <dbReference type="Proteomes" id="UP001168098"/>
    </source>
</evidence>
<dbReference type="GO" id="GO:0005737">
    <property type="term" value="C:cytoplasm"/>
    <property type="evidence" value="ECO:0007669"/>
    <property type="project" value="UniProtKB-SubCell"/>
</dbReference>
<sequence>MASSSSSSASNQGYSFDVFLSFRGEDTRNNFTDHLFVNLDERQIKTFKDNQLERGEEIKSELLKTIEESRISIVVFSKNYANSKWCLDELAKIMECREEKKQTVLPVFYHVDPSDVRKQTGSFGEAFSIHERNVDATKVQRWRDSLTDASNLSGFHVNDGPESVVIKEIIDDINTKLNLKSLYVDEKIVGMNIRLEKLISLINIDSIDVCMVGICGLGGIGKTTIAKALYDKISNQFQGASFLANVRENSKKDSDLLQLQRQLLDDIEKGKNRKISNVHEGMNAIKNALSSRRVLVVLDDVDNFKQLQCLVGKHGWFGEGSRILITTRDRQPLVAHEVDKYYEIEELNSEEALQLFSLYAFKPKFPQEDYKDLLDRIVKHAKGLPLALQVLGSHLCTKTPSEWESELRKLEREPVPEIQNVLKISYDGLDRTQGEIFLDIACFFKGQDKDFVSRILDGCDFYAKSGFRVLHDRCFITILDNKIHMHDLIQEMGWHIVREKHPKEPGKWSRLWEHNDVHHVLTRNTGTKAIEGIFLDMSTSKQMQFTTKAFKMMTKLRLLKVHQDAKFDPTVYPWRPMVPSEVLLSQKHFCRDFEFPSKELRYLHWDGYPLKSLPSTFYAKNLVELNLRCSSIKQLWKTERHKNLKVINLSSSEHLKKIPNPSSVPNLEILTLEGCRFTFDSPHEILELLTNFFSLILIGCINLESLPRRIYKLRHLKTLCCTRCVNLRSFPEIMGDMTNLRELYLEETAIVKLPSSIEHLKKLEHLKLPRCEDLITVPQSICNLTSLKLLDFSLCSKLEKLPEDLKSLKCLETLSLQALKCQLPSLSGLRSLRELYIGSSNLTQGVIQSNNLLNSLQTLDLSDSNVIDKGILIRICHLSSLERLYLHYCNLKDGDIPSELWQLSSLKILNLSWNDFSSIPASISQLSKLKALGLSHCRNLQQIPELPSTLQLLDAHDSHFTLSGPSSFLPSSFSEFQDFVYGGSARILHLHDSVSYFEEGVSIFIPGMSGIPELIMDQNMGNHVTIDLPQDWYEDKDFLGFALCLAFVPLHDESEDDFEHGFEDKSEIQSENESDHDEGAHKSEDESENGSAYNSDNKSEDASEERFPDFLHPLGLHCQLTFHGDQHAFLEYVGLKSSCVCHENDDASGKVWVLYYSKFAMQQEKYHSNKWRRLKASFGGYYDGMPVKVEKCGMQLIYAENDNCPTPTQHNDSDRPPIHYVYSRKRKGSVLSAGS</sequence>
<feature type="compositionally biased region" description="Basic and acidic residues" evidence="13">
    <location>
        <begin position="1059"/>
        <end position="1068"/>
    </location>
</feature>
<dbReference type="Pfam" id="PF23282">
    <property type="entry name" value="WHD_ROQ1"/>
    <property type="match status" value="1"/>
</dbReference>
<comment type="caution">
    <text evidence="15">The sequence shown here is derived from an EMBL/GenBank/DDBJ whole genome shotgun (WGS) entry which is preliminary data.</text>
</comment>
<feature type="domain" description="TIR" evidence="14">
    <location>
        <begin position="14"/>
        <end position="177"/>
    </location>
</feature>
<evidence type="ECO:0000256" key="7">
    <source>
        <dbReference type="ARBA" id="ARBA00022801"/>
    </source>
</evidence>
<dbReference type="PROSITE" id="PS50104">
    <property type="entry name" value="TIR"/>
    <property type="match status" value="1"/>
</dbReference>
<comment type="catalytic activity">
    <reaction evidence="11">
        <text>NAD(+) + H2O = ADP-D-ribose + nicotinamide + H(+)</text>
        <dbReference type="Rhea" id="RHEA:16301"/>
        <dbReference type="ChEBI" id="CHEBI:15377"/>
        <dbReference type="ChEBI" id="CHEBI:15378"/>
        <dbReference type="ChEBI" id="CHEBI:17154"/>
        <dbReference type="ChEBI" id="CHEBI:57540"/>
        <dbReference type="ChEBI" id="CHEBI:57967"/>
        <dbReference type="EC" id="3.2.2.6"/>
    </reaction>
    <physiologicalReaction direction="left-to-right" evidence="11">
        <dbReference type="Rhea" id="RHEA:16302"/>
    </physiologicalReaction>
</comment>
<keyword evidence="7" id="KW-0378">Hydrolase</keyword>
<dbReference type="GO" id="GO:0007165">
    <property type="term" value="P:signal transduction"/>
    <property type="evidence" value="ECO:0007669"/>
    <property type="project" value="InterPro"/>
</dbReference>
<dbReference type="InterPro" id="IPR045344">
    <property type="entry name" value="C-JID"/>
</dbReference>
<dbReference type="PRINTS" id="PR00364">
    <property type="entry name" value="DISEASERSIST"/>
</dbReference>
<keyword evidence="10" id="KW-0539">Nucleus</keyword>
<evidence type="ECO:0000259" key="14">
    <source>
        <dbReference type="PROSITE" id="PS50104"/>
    </source>
</evidence>
<dbReference type="Gene3D" id="1.10.8.430">
    <property type="entry name" value="Helical domain of apoptotic protease-activating factors"/>
    <property type="match status" value="1"/>
</dbReference>
<dbReference type="InterPro" id="IPR032675">
    <property type="entry name" value="LRR_dom_sf"/>
</dbReference>
<dbReference type="Pfam" id="PF01582">
    <property type="entry name" value="TIR"/>
    <property type="match status" value="1"/>
</dbReference>
<evidence type="ECO:0000256" key="8">
    <source>
        <dbReference type="ARBA" id="ARBA00022821"/>
    </source>
</evidence>
<dbReference type="GO" id="GO:0043068">
    <property type="term" value="P:positive regulation of programmed cell death"/>
    <property type="evidence" value="ECO:0007669"/>
    <property type="project" value="UniProtKB-ARBA"/>
</dbReference>
<dbReference type="InterPro" id="IPR055414">
    <property type="entry name" value="LRR_R13L4/SHOC2-like"/>
</dbReference>
<keyword evidence="8" id="KW-0611">Plant defense</keyword>
<dbReference type="SUPFAM" id="SSF52047">
    <property type="entry name" value="RNI-like"/>
    <property type="match status" value="1"/>
</dbReference>
<evidence type="ECO:0000256" key="2">
    <source>
        <dbReference type="ARBA" id="ARBA00004496"/>
    </source>
</evidence>
<dbReference type="InterPro" id="IPR003591">
    <property type="entry name" value="Leu-rich_rpt_typical-subtyp"/>
</dbReference>
<keyword evidence="9" id="KW-0520">NAD</keyword>
<dbReference type="GO" id="GO:0043531">
    <property type="term" value="F:ADP binding"/>
    <property type="evidence" value="ECO:0007669"/>
    <property type="project" value="InterPro"/>
</dbReference>
<evidence type="ECO:0000256" key="1">
    <source>
        <dbReference type="ARBA" id="ARBA00004123"/>
    </source>
</evidence>
<protein>
    <recommendedName>
        <fullName evidence="3">ADP-ribosyl cyclase/cyclic ADP-ribose hydrolase</fullName>
        <ecNumber evidence="3">3.2.2.6</ecNumber>
    </recommendedName>
</protein>
<dbReference type="EC" id="3.2.2.6" evidence="3"/>
<dbReference type="InterPro" id="IPR058192">
    <property type="entry name" value="WHD_ROQ1-like"/>
</dbReference>